<keyword evidence="1" id="KW-0812">Transmembrane</keyword>
<proteinExistence type="predicted"/>
<accession>A0A1L7D2E2</accession>
<evidence type="ECO:0000313" key="2">
    <source>
        <dbReference type="EMBL" id="APT92260.1"/>
    </source>
</evidence>
<evidence type="ECO:0008006" key="4">
    <source>
        <dbReference type="Google" id="ProtNLM"/>
    </source>
</evidence>
<keyword evidence="1" id="KW-0472">Membrane</keyword>
<sequence>MTMQRRPNNPIAKRKAAVRAHARRGVISVAAGTGGGIALALLAGAWTPLIVGFIIAVAGGGYSWMQIQKIVNHKDNY</sequence>
<keyword evidence="3" id="KW-1185">Reference proteome</keyword>
<name>A0A1L7D2E2_9CORY</name>
<organism evidence="2 3">
    <name type="scientific">Corynebacterium phocae</name>
    <dbReference type="NCBI Taxonomy" id="161895"/>
    <lineage>
        <taxon>Bacteria</taxon>
        <taxon>Bacillati</taxon>
        <taxon>Actinomycetota</taxon>
        <taxon>Actinomycetes</taxon>
        <taxon>Mycobacteriales</taxon>
        <taxon>Corynebacteriaceae</taxon>
        <taxon>Corynebacterium</taxon>
    </lineage>
</organism>
<dbReference type="STRING" id="161895.CPHO_04420"/>
<dbReference type="EMBL" id="CP009249">
    <property type="protein sequence ID" value="APT92260.1"/>
    <property type="molecule type" value="Genomic_DNA"/>
</dbReference>
<dbReference type="AlphaFoldDB" id="A0A1L7D2E2"/>
<feature type="transmembrane region" description="Helical" evidence="1">
    <location>
        <begin position="21"/>
        <end position="43"/>
    </location>
</feature>
<reference evidence="2 3" key="1">
    <citation type="submission" date="2014-08" db="EMBL/GenBank/DDBJ databases">
        <title>Complete genome sequence of Corynebacterium phocae M408/89/1(T)(=DSM 44612(T)), isolated from the common seal (Phoca vitulina).</title>
        <authorList>
            <person name="Ruckert C."/>
            <person name="Albersmeier A."/>
            <person name="Winkler A."/>
            <person name="Kalinowski J."/>
        </authorList>
    </citation>
    <scope>NUCLEOTIDE SEQUENCE [LARGE SCALE GENOMIC DNA]</scope>
    <source>
        <strain evidence="2 3">M408/89/1</strain>
    </source>
</reference>
<dbReference type="KEGG" id="cpho:CPHO_04420"/>
<evidence type="ECO:0000313" key="3">
    <source>
        <dbReference type="Proteomes" id="UP000185491"/>
    </source>
</evidence>
<dbReference type="RefSeq" id="WP_075733553.1">
    <property type="nucleotide sequence ID" value="NZ_CP009249.1"/>
</dbReference>
<feature type="transmembrane region" description="Helical" evidence="1">
    <location>
        <begin position="49"/>
        <end position="67"/>
    </location>
</feature>
<protein>
    <recommendedName>
        <fullName evidence="4">Secreted protein</fullName>
    </recommendedName>
</protein>
<evidence type="ECO:0000256" key="1">
    <source>
        <dbReference type="SAM" id="Phobius"/>
    </source>
</evidence>
<dbReference type="Proteomes" id="UP000185491">
    <property type="component" value="Chromosome"/>
</dbReference>
<keyword evidence="1" id="KW-1133">Transmembrane helix</keyword>
<gene>
    <name evidence="2" type="ORF">CPHO_04420</name>
</gene>